<dbReference type="InterPro" id="IPR036075">
    <property type="entry name" value="ARMT-1-like_metal-bd_sf"/>
</dbReference>
<dbReference type="GO" id="GO:0032259">
    <property type="term" value="P:methylation"/>
    <property type="evidence" value="ECO:0007669"/>
    <property type="project" value="UniProtKB-KW"/>
</dbReference>
<evidence type="ECO:0000256" key="10">
    <source>
        <dbReference type="RuleBase" id="RU367030"/>
    </source>
</evidence>
<evidence type="ECO:0000256" key="8">
    <source>
        <dbReference type="ARBA" id="ARBA00045980"/>
    </source>
</evidence>
<feature type="domain" description="Damage-control phosphatase ARMT1-like metal-binding" evidence="11">
    <location>
        <begin position="38"/>
        <end position="415"/>
    </location>
</feature>
<evidence type="ECO:0000256" key="6">
    <source>
        <dbReference type="ARBA" id="ARBA00022801"/>
    </source>
</evidence>
<name>A0ABD2NAJ6_9CUCU</name>
<reference evidence="12 13" key="1">
    <citation type="journal article" date="2021" name="BMC Biol.">
        <title>Horizontally acquired antibacterial genes associated with adaptive radiation of ladybird beetles.</title>
        <authorList>
            <person name="Li H.S."/>
            <person name="Tang X.F."/>
            <person name="Huang Y.H."/>
            <person name="Xu Z.Y."/>
            <person name="Chen M.L."/>
            <person name="Du X.Y."/>
            <person name="Qiu B.Y."/>
            <person name="Chen P.T."/>
            <person name="Zhang W."/>
            <person name="Slipinski A."/>
            <person name="Escalona H.E."/>
            <person name="Waterhouse R.M."/>
            <person name="Zwick A."/>
            <person name="Pang H."/>
        </authorList>
    </citation>
    <scope>NUCLEOTIDE SEQUENCE [LARGE SCALE GENOMIC DNA]</scope>
    <source>
        <strain evidence="12">SYSU2018</strain>
    </source>
</reference>
<dbReference type="GO" id="GO:0051998">
    <property type="term" value="F:protein carboxyl O-methyltransferase activity"/>
    <property type="evidence" value="ECO:0007669"/>
    <property type="project" value="UniProtKB-UniRule"/>
</dbReference>
<evidence type="ECO:0000256" key="2">
    <source>
        <dbReference type="ARBA" id="ARBA00001326"/>
    </source>
</evidence>
<evidence type="ECO:0000259" key="11">
    <source>
        <dbReference type="Pfam" id="PF01937"/>
    </source>
</evidence>
<evidence type="ECO:0000256" key="9">
    <source>
        <dbReference type="ARBA" id="ARBA00048809"/>
    </source>
</evidence>
<dbReference type="GO" id="GO:0046872">
    <property type="term" value="F:metal ion binding"/>
    <property type="evidence" value="ECO:0007669"/>
    <property type="project" value="UniProtKB-UniRule"/>
</dbReference>
<comment type="catalytic activity">
    <reaction evidence="1 10">
        <text>L-glutamyl-[protein] + S-adenosyl-L-methionine = [protein]-L-glutamate 5-O-methyl ester + S-adenosyl-L-homocysteine</text>
        <dbReference type="Rhea" id="RHEA:24452"/>
        <dbReference type="Rhea" id="RHEA-COMP:10208"/>
        <dbReference type="Rhea" id="RHEA-COMP:10311"/>
        <dbReference type="ChEBI" id="CHEBI:29973"/>
        <dbReference type="ChEBI" id="CHEBI:57856"/>
        <dbReference type="ChEBI" id="CHEBI:59789"/>
        <dbReference type="ChEBI" id="CHEBI:82795"/>
    </reaction>
</comment>
<evidence type="ECO:0000256" key="7">
    <source>
        <dbReference type="ARBA" id="ARBA00023211"/>
    </source>
</evidence>
<keyword evidence="10" id="KW-0808">Transferase</keyword>
<evidence type="ECO:0000256" key="3">
    <source>
        <dbReference type="ARBA" id="ARBA00009519"/>
    </source>
</evidence>
<comment type="cofactor">
    <cofactor evidence="10">
        <name>Mn(2+)</name>
        <dbReference type="ChEBI" id="CHEBI:29035"/>
    </cofactor>
    <cofactor evidence="10">
        <name>Ni(2+)</name>
        <dbReference type="ChEBI" id="CHEBI:49786"/>
    </cofactor>
</comment>
<comment type="caution">
    <text evidence="12">The sequence shown here is derived from an EMBL/GenBank/DDBJ whole genome shotgun (WGS) entry which is preliminary data.</text>
</comment>
<evidence type="ECO:0000313" key="12">
    <source>
        <dbReference type="EMBL" id="KAL3275547.1"/>
    </source>
</evidence>
<sequence>MSGKASACFCAYNRTMDLRTPRNVKLTAFFRRSFAFRTVRDRWPVLLTKIIDNLSQNKDEISKEYGIEAQEDIKAVIGKLSRLKYEIQTNKPLKNIRSNAADADIYNECIRERDGQEGPPTPFHSVWLLGECYMYRKVVEAFEKTKYLKEFDPFQFRKQELFQSALPQIKETIAFLQKVSQSPLASKDEFFSLLEINLWSNKCDLSLNPDGVKPVLINQISELAKNILVNDSEKIWDTLQNSPGDTIDIVLDNVGTELLSDLCLAHYITANNLTKKINFHVKNLPWFMSDVMEKDLKWMLKKLKEHEDPLLKSFGEAWRQYFDNQTWQVKKSDFWTLPVEFEMMHKYDRELYQYLSQSKLIFFKGDLNYRKLFRDIFWDPETPVAVAQGYFGPSKLCSLRTCKAEIICGLEKGLAERCDNADPLWMENGNYGVIQFSDKIVPLMDEKDISKLNRVSDLHMNGENLGHQGT</sequence>
<dbReference type="EC" id="2.1.1.-" evidence="10"/>
<comment type="catalytic activity">
    <reaction evidence="9 10">
        <text>beta-D-fructose 6-phosphate = dihydroxyacetone + D-glyceraldehyde 3-phosphate</text>
        <dbReference type="Rhea" id="RHEA:28002"/>
        <dbReference type="ChEBI" id="CHEBI:16016"/>
        <dbReference type="ChEBI" id="CHEBI:57634"/>
        <dbReference type="ChEBI" id="CHEBI:59776"/>
    </reaction>
</comment>
<dbReference type="InterPro" id="IPR002791">
    <property type="entry name" value="ARMT1-like_metal-bd"/>
</dbReference>
<dbReference type="SUPFAM" id="SSF111321">
    <property type="entry name" value="AF1104-like"/>
    <property type="match status" value="1"/>
</dbReference>
<organism evidence="12 13">
    <name type="scientific">Cryptolaemus montrouzieri</name>
    <dbReference type="NCBI Taxonomy" id="559131"/>
    <lineage>
        <taxon>Eukaryota</taxon>
        <taxon>Metazoa</taxon>
        <taxon>Ecdysozoa</taxon>
        <taxon>Arthropoda</taxon>
        <taxon>Hexapoda</taxon>
        <taxon>Insecta</taxon>
        <taxon>Pterygota</taxon>
        <taxon>Neoptera</taxon>
        <taxon>Endopterygota</taxon>
        <taxon>Coleoptera</taxon>
        <taxon>Polyphaga</taxon>
        <taxon>Cucujiformia</taxon>
        <taxon>Coccinelloidea</taxon>
        <taxon>Coccinellidae</taxon>
        <taxon>Scymninae</taxon>
        <taxon>Scymnini</taxon>
        <taxon>Cryptolaemus</taxon>
    </lineage>
</organism>
<proteinExistence type="inferred from homology"/>
<dbReference type="EMBL" id="JABFTP020000083">
    <property type="protein sequence ID" value="KAL3275547.1"/>
    <property type="molecule type" value="Genomic_DNA"/>
</dbReference>
<keyword evidence="7 10" id="KW-0464">Manganese</keyword>
<evidence type="ECO:0000313" key="13">
    <source>
        <dbReference type="Proteomes" id="UP001516400"/>
    </source>
</evidence>
<dbReference type="GO" id="GO:0016787">
    <property type="term" value="F:hydrolase activity"/>
    <property type="evidence" value="ECO:0007669"/>
    <property type="project" value="UniProtKB-KW"/>
</dbReference>
<keyword evidence="10" id="KW-0489">Methyltransferase</keyword>
<evidence type="ECO:0000256" key="1">
    <source>
        <dbReference type="ARBA" id="ARBA00000807"/>
    </source>
</evidence>
<gene>
    <name evidence="12" type="ORF">HHI36_020306</name>
</gene>
<evidence type="ECO:0000256" key="4">
    <source>
        <dbReference type="ARBA" id="ARBA00022596"/>
    </source>
</evidence>
<dbReference type="InterPro" id="IPR039763">
    <property type="entry name" value="ARMT1"/>
</dbReference>
<dbReference type="Gene3D" id="3.40.50.10880">
    <property type="entry name" value="Uncharacterised protein PF01937, DUF89, domain 3"/>
    <property type="match status" value="1"/>
</dbReference>
<dbReference type="Pfam" id="PF01937">
    <property type="entry name" value="ARMT1-like_dom"/>
    <property type="match status" value="1"/>
</dbReference>
<comment type="similarity">
    <text evidence="3 10">Belongs to the damage-control phosphatase family. Sugar phosphate phosphatase III subfamily.</text>
</comment>
<dbReference type="PANTHER" id="PTHR12260">
    <property type="entry name" value="DAMAGE-CONTROL PHOSPHATASE ARMT1"/>
    <property type="match status" value="1"/>
</dbReference>
<dbReference type="Proteomes" id="UP001516400">
    <property type="component" value="Unassembled WGS sequence"/>
</dbReference>
<keyword evidence="13" id="KW-1185">Reference proteome</keyword>
<dbReference type="EC" id="3.1.3.-" evidence="10"/>
<accession>A0ABD2NAJ6</accession>
<comment type="catalytic activity">
    <reaction evidence="2 10">
        <text>beta-D-fructose 1-phosphate + H2O = D-fructose + phosphate</text>
        <dbReference type="Rhea" id="RHEA:35603"/>
        <dbReference type="ChEBI" id="CHEBI:15377"/>
        <dbReference type="ChEBI" id="CHEBI:37721"/>
        <dbReference type="ChEBI" id="CHEBI:43474"/>
        <dbReference type="ChEBI" id="CHEBI:138881"/>
    </reaction>
</comment>
<comment type="function">
    <text evidence="8 10">Metal-dependent phosphatase that shows phosphatase activity against several substrates, including fructose-1-phosphate and fructose-6-phosphate. Its preference for fructose-1-phosphate, a strong glycating agent that causes DNA damage rather than a canonical yeast metabolite, suggests a damage-control function in hexose phosphate metabolism. Has also been shown to have O-methyltransferase activity that methylates glutamate residues of target proteins to form gamma-glutamyl methyl ester residues. Possibly methylates PCNA, suggesting it is involved in the DNA damage response.</text>
</comment>
<comment type="domain">
    <text evidence="10">Subfamily III proteins have a conserved RTxK motif about 40-50 residues from the C-terminus; the threonine may be replaced by serine or cysteine.</text>
</comment>
<keyword evidence="6 10" id="KW-0378">Hydrolase</keyword>
<keyword evidence="4" id="KW-0533">Nickel</keyword>
<keyword evidence="5 10" id="KW-0479">Metal-binding</keyword>
<protein>
    <recommendedName>
        <fullName evidence="10">Sugar phosphate phosphatase</fullName>
        <ecNumber evidence="10">2.1.1.-</ecNumber>
        <ecNumber evidence="10">3.1.3.-</ecNumber>
    </recommendedName>
</protein>
<evidence type="ECO:0000256" key="5">
    <source>
        <dbReference type="ARBA" id="ARBA00022723"/>
    </source>
</evidence>
<dbReference type="Gene3D" id="1.20.930.60">
    <property type="match status" value="1"/>
</dbReference>
<dbReference type="PANTHER" id="PTHR12260:SF6">
    <property type="entry name" value="DAMAGE-CONTROL PHOSPHATASE ARMT1"/>
    <property type="match status" value="1"/>
</dbReference>
<dbReference type="AlphaFoldDB" id="A0ABD2NAJ6"/>